<evidence type="ECO:0000256" key="2">
    <source>
        <dbReference type="SAM" id="Phobius"/>
    </source>
</evidence>
<dbReference type="Proteomes" id="UP000250675">
    <property type="component" value="Unassembled WGS sequence"/>
</dbReference>
<keyword evidence="2" id="KW-0472">Membrane</keyword>
<reference evidence="3 4" key="1">
    <citation type="submission" date="2018-06" db="EMBL/GenBank/DDBJ databases">
        <authorList>
            <consortium name="Pathogen Informatics"/>
            <person name="Doyle S."/>
        </authorList>
    </citation>
    <scope>NUCLEOTIDE SEQUENCE [LARGE SCALE GENOMIC DNA]</scope>
    <source>
        <strain evidence="3 4">NCTC9645</strain>
    </source>
</reference>
<dbReference type="AlphaFoldDB" id="A0A2X3KQJ7"/>
<name>A0A2X3KQJ7_KLEPN</name>
<feature type="transmembrane region" description="Helical" evidence="2">
    <location>
        <begin position="70"/>
        <end position="91"/>
    </location>
</feature>
<keyword evidence="2" id="KW-0812">Transmembrane</keyword>
<dbReference type="RefSeq" id="WP_139764470.1">
    <property type="nucleotide sequence ID" value="NZ_UJHF01000036.1"/>
</dbReference>
<dbReference type="EMBL" id="UASO01000014">
    <property type="protein sequence ID" value="SQC88729.1"/>
    <property type="molecule type" value="Genomic_DNA"/>
</dbReference>
<dbReference type="Pfam" id="PF04837">
    <property type="entry name" value="MbeB_N"/>
    <property type="match status" value="1"/>
</dbReference>
<organism evidence="3 4">
    <name type="scientific">Klebsiella pneumoniae</name>
    <dbReference type="NCBI Taxonomy" id="573"/>
    <lineage>
        <taxon>Bacteria</taxon>
        <taxon>Pseudomonadati</taxon>
        <taxon>Pseudomonadota</taxon>
        <taxon>Gammaproteobacteria</taxon>
        <taxon>Enterobacterales</taxon>
        <taxon>Enterobacteriaceae</taxon>
        <taxon>Klebsiella/Raoultella group</taxon>
        <taxon>Klebsiella</taxon>
        <taxon>Klebsiella pneumoniae complex</taxon>
    </lineage>
</organism>
<protein>
    <submittedName>
        <fullName evidence="3">MbeB-like, N-term conserved region</fullName>
    </submittedName>
</protein>
<dbReference type="InterPro" id="IPR006922">
    <property type="entry name" value="MbeB-like"/>
</dbReference>
<sequence>MSEILNLAKGFEEKSKQQAQDTEQSVKREFARLEKSISAELQSSSQSISNAIREQNGRLTGMLRTSVSTAMAWIFICFALLIGILGGIIWFQGTIITSRLSEMDSYSQLLASLKAKSGAGVTIYSDEKNRNTYLAVLPKQAHGVETYTSQAGNTVVKYTAK</sequence>
<keyword evidence="2" id="KW-1133">Transmembrane helix</keyword>
<accession>A0A2X3KQJ7</accession>
<proteinExistence type="predicted"/>
<evidence type="ECO:0000313" key="4">
    <source>
        <dbReference type="Proteomes" id="UP000250675"/>
    </source>
</evidence>
<evidence type="ECO:0000256" key="1">
    <source>
        <dbReference type="SAM" id="MobiDB-lite"/>
    </source>
</evidence>
<evidence type="ECO:0000313" key="3">
    <source>
        <dbReference type="EMBL" id="SQC88729.1"/>
    </source>
</evidence>
<feature type="region of interest" description="Disordered" evidence="1">
    <location>
        <begin position="1"/>
        <end position="23"/>
    </location>
</feature>
<gene>
    <name evidence="3" type="ORF">NCTC9645_06887</name>
</gene>